<evidence type="ECO:0000256" key="2">
    <source>
        <dbReference type="SAM" id="SignalP"/>
    </source>
</evidence>
<proteinExistence type="predicted"/>
<dbReference type="InterPro" id="IPR039300">
    <property type="entry name" value="JASON"/>
</dbReference>
<dbReference type="PANTHER" id="PTHR33318:SF17">
    <property type="entry name" value="PROTEIN JASON"/>
    <property type="match status" value="1"/>
</dbReference>
<keyword evidence="2" id="KW-0732">Signal</keyword>
<evidence type="ECO:0000313" key="4">
    <source>
        <dbReference type="Proteomes" id="UP001603857"/>
    </source>
</evidence>
<keyword evidence="4" id="KW-1185">Reference proteome</keyword>
<evidence type="ECO:0008006" key="5">
    <source>
        <dbReference type="Google" id="ProtNLM"/>
    </source>
</evidence>
<name>A0ABD1KZY5_9FABA</name>
<reference evidence="3 4" key="1">
    <citation type="submission" date="2024-08" db="EMBL/GenBank/DDBJ databases">
        <title>Insights into the chromosomal genome structure of Flemingia macrophylla.</title>
        <authorList>
            <person name="Ding Y."/>
            <person name="Zhao Y."/>
            <person name="Bi W."/>
            <person name="Wu M."/>
            <person name="Zhao G."/>
            <person name="Gong Y."/>
            <person name="Li W."/>
            <person name="Zhang P."/>
        </authorList>
    </citation>
    <scope>NUCLEOTIDE SEQUENCE [LARGE SCALE GENOMIC DNA]</scope>
    <source>
        <strain evidence="3">DYQJB</strain>
        <tissue evidence="3">Leaf</tissue>
    </source>
</reference>
<dbReference type="Proteomes" id="UP001603857">
    <property type="component" value="Unassembled WGS sequence"/>
</dbReference>
<protein>
    <recommendedName>
        <fullName evidence="5">Protein JASON</fullName>
    </recommendedName>
</protein>
<evidence type="ECO:0000256" key="1">
    <source>
        <dbReference type="SAM" id="MobiDB-lite"/>
    </source>
</evidence>
<organism evidence="3 4">
    <name type="scientific">Flemingia macrophylla</name>
    <dbReference type="NCBI Taxonomy" id="520843"/>
    <lineage>
        <taxon>Eukaryota</taxon>
        <taxon>Viridiplantae</taxon>
        <taxon>Streptophyta</taxon>
        <taxon>Embryophyta</taxon>
        <taxon>Tracheophyta</taxon>
        <taxon>Spermatophyta</taxon>
        <taxon>Magnoliopsida</taxon>
        <taxon>eudicotyledons</taxon>
        <taxon>Gunneridae</taxon>
        <taxon>Pentapetalae</taxon>
        <taxon>rosids</taxon>
        <taxon>fabids</taxon>
        <taxon>Fabales</taxon>
        <taxon>Fabaceae</taxon>
        <taxon>Papilionoideae</taxon>
        <taxon>50 kb inversion clade</taxon>
        <taxon>NPAAA clade</taxon>
        <taxon>indigoferoid/millettioid clade</taxon>
        <taxon>Phaseoleae</taxon>
        <taxon>Flemingia</taxon>
    </lineage>
</organism>
<dbReference type="PANTHER" id="PTHR33318">
    <property type="entry name" value="ASPARTYL/GLUTAMYL-TRNA(ASN/GLN) AMIDOTRANSFERASE SUBUNIT"/>
    <property type="match status" value="1"/>
</dbReference>
<feature type="chain" id="PRO_5044789796" description="Protein JASON" evidence="2">
    <location>
        <begin position="21"/>
        <end position="446"/>
    </location>
</feature>
<accession>A0ABD1KZY5</accession>
<sequence>MLRRVLGFLLRFFFRSFTKAMGCFLACLRIRDRDYRPCRIHTSHSTPSTDVLISPNPSPSLFSQEKRDDSARNDAVWSHGEFEELNDQAKFLKACGTLPETPAEIRKASAKLKASPFSDKDSNPSRFHSWLPNTSVEKWQLDVQPFDPPTPIKLCQEWGNNMDSFEHTPSSCISKAQDAEDDSVDYIENSGTGNLHTADRTEMKAASVSPLLATNTQRKNKSVHFESDTNLALYGNSSDDWHSKKSKSPNNQSACKPSPYPTPLKLFDEMQTPGTVYPASIEELRNGKAQVRSQFVYPTFNPVENVFRYKILEEKDFNPEEDSSDLSDLAEHALNGTPTPREKGSNKISIGSEAEMKSILSSRWSPEAIIADHSPISLKWWQHNNGIPNSTTKYKEDQKVKWHATPFEVRLDKALSENFISQRKLVCGKSVTFDEIEESDSAVSQL</sequence>
<comment type="caution">
    <text evidence="3">The sequence shown here is derived from an EMBL/GenBank/DDBJ whole genome shotgun (WGS) entry which is preliminary data.</text>
</comment>
<dbReference type="AlphaFoldDB" id="A0ABD1KZY5"/>
<dbReference type="EMBL" id="JBGMDY010000011">
    <property type="protein sequence ID" value="KAL2316832.1"/>
    <property type="molecule type" value="Genomic_DNA"/>
</dbReference>
<feature type="region of interest" description="Disordered" evidence="1">
    <location>
        <begin position="238"/>
        <end position="263"/>
    </location>
</feature>
<feature type="region of interest" description="Disordered" evidence="1">
    <location>
        <begin position="45"/>
        <end position="68"/>
    </location>
</feature>
<gene>
    <name evidence="3" type="ORF">Fmac_030708</name>
</gene>
<feature type="signal peptide" evidence="2">
    <location>
        <begin position="1"/>
        <end position="20"/>
    </location>
</feature>
<evidence type="ECO:0000313" key="3">
    <source>
        <dbReference type="EMBL" id="KAL2316832.1"/>
    </source>
</evidence>